<accession>A0A392MLM1</accession>
<dbReference type="AlphaFoldDB" id="A0A392MLM1"/>
<organism evidence="2 3">
    <name type="scientific">Trifolium medium</name>
    <dbReference type="NCBI Taxonomy" id="97028"/>
    <lineage>
        <taxon>Eukaryota</taxon>
        <taxon>Viridiplantae</taxon>
        <taxon>Streptophyta</taxon>
        <taxon>Embryophyta</taxon>
        <taxon>Tracheophyta</taxon>
        <taxon>Spermatophyta</taxon>
        <taxon>Magnoliopsida</taxon>
        <taxon>eudicotyledons</taxon>
        <taxon>Gunneridae</taxon>
        <taxon>Pentapetalae</taxon>
        <taxon>rosids</taxon>
        <taxon>fabids</taxon>
        <taxon>Fabales</taxon>
        <taxon>Fabaceae</taxon>
        <taxon>Papilionoideae</taxon>
        <taxon>50 kb inversion clade</taxon>
        <taxon>NPAAA clade</taxon>
        <taxon>Hologalegina</taxon>
        <taxon>IRL clade</taxon>
        <taxon>Trifolieae</taxon>
        <taxon>Trifolium</taxon>
    </lineage>
</organism>
<evidence type="ECO:0000256" key="1">
    <source>
        <dbReference type="SAM" id="MobiDB-lite"/>
    </source>
</evidence>
<feature type="non-terminal residue" evidence="2">
    <location>
        <position position="116"/>
    </location>
</feature>
<gene>
    <name evidence="2" type="ORF">A2U01_0009282</name>
</gene>
<proteinExistence type="predicted"/>
<feature type="region of interest" description="Disordered" evidence="1">
    <location>
        <begin position="46"/>
        <end position="116"/>
    </location>
</feature>
<feature type="compositionally biased region" description="Basic and acidic residues" evidence="1">
    <location>
        <begin position="71"/>
        <end position="86"/>
    </location>
</feature>
<comment type="caution">
    <text evidence="2">The sequence shown here is derived from an EMBL/GenBank/DDBJ whole genome shotgun (WGS) entry which is preliminary data.</text>
</comment>
<feature type="region of interest" description="Disordered" evidence="1">
    <location>
        <begin position="1"/>
        <end position="21"/>
    </location>
</feature>
<dbReference type="EMBL" id="LXQA010014101">
    <property type="protein sequence ID" value="MCH88397.1"/>
    <property type="molecule type" value="Genomic_DNA"/>
</dbReference>
<sequence>MGIEMGQEVGEGEPTLSNTPNHIVKEGWVVMQEGVSQEDNLFVYDGKETGREEGSGGLSLSVGPNNWLKGGEGRRKSKSADLDQAHKSNPLYEAEGGNKKVRHRGVYSDGPSVAFQ</sequence>
<reference evidence="2 3" key="1">
    <citation type="journal article" date="2018" name="Front. Plant Sci.">
        <title>Red Clover (Trifolium pratense) and Zigzag Clover (T. medium) - A Picture of Genomic Similarities and Differences.</title>
        <authorList>
            <person name="Dluhosova J."/>
            <person name="Istvanek J."/>
            <person name="Nedelnik J."/>
            <person name="Repkova J."/>
        </authorList>
    </citation>
    <scope>NUCLEOTIDE SEQUENCE [LARGE SCALE GENOMIC DNA]</scope>
    <source>
        <strain evidence="3">cv. 10/8</strain>
        <tissue evidence="2">Leaf</tissue>
    </source>
</reference>
<keyword evidence="3" id="KW-1185">Reference proteome</keyword>
<name>A0A392MLM1_9FABA</name>
<dbReference type="Proteomes" id="UP000265520">
    <property type="component" value="Unassembled WGS sequence"/>
</dbReference>
<evidence type="ECO:0000313" key="3">
    <source>
        <dbReference type="Proteomes" id="UP000265520"/>
    </source>
</evidence>
<protein>
    <submittedName>
        <fullName evidence="2">Uncharacterized protein</fullName>
    </submittedName>
</protein>
<evidence type="ECO:0000313" key="2">
    <source>
        <dbReference type="EMBL" id="MCH88397.1"/>
    </source>
</evidence>